<name>A0ACC2VQF3_9TREE</name>
<proteinExistence type="predicted"/>
<evidence type="ECO:0000313" key="1">
    <source>
        <dbReference type="EMBL" id="KAJ9100871.1"/>
    </source>
</evidence>
<gene>
    <name evidence="1" type="ORF">QFC20_005360</name>
</gene>
<accession>A0ACC2VQF3</accession>
<reference evidence="1" key="1">
    <citation type="submission" date="2023-04" db="EMBL/GenBank/DDBJ databases">
        <title>Draft Genome sequencing of Naganishia species isolated from polar environments using Oxford Nanopore Technology.</title>
        <authorList>
            <person name="Leo P."/>
            <person name="Venkateswaran K."/>
        </authorList>
    </citation>
    <scope>NUCLEOTIDE SEQUENCE</scope>
    <source>
        <strain evidence="1">MNA-CCFEE 5262</strain>
    </source>
</reference>
<evidence type="ECO:0000313" key="2">
    <source>
        <dbReference type="Proteomes" id="UP001230649"/>
    </source>
</evidence>
<comment type="caution">
    <text evidence="1">The sequence shown here is derived from an EMBL/GenBank/DDBJ whole genome shotgun (WGS) entry which is preliminary data.</text>
</comment>
<dbReference type="Proteomes" id="UP001230649">
    <property type="component" value="Unassembled WGS sequence"/>
</dbReference>
<protein>
    <submittedName>
        <fullName evidence="1">Uncharacterized protein</fullName>
    </submittedName>
</protein>
<dbReference type="EMBL" id="JASBWS010000073">
    <property type="protein sequence ID" value="KAJ9100871.1"/>
    <property type="molecule type" value="Genomic_DNA"/>
</dbReference>
<sequence>MSTTTEYNINIVDMISYSLPRLPFVEARCGTVLRGHVYAEERRVWIAVSSIVAASTITFLTLTYTRIHADAQAHGAVVPEPRAGKTDERTLQGEGLIPTSEVEKHATKEDCWVVIGGQVWDMTNFLQSHPGGAQPILRAAGKDATNLFNALHPPGTLEPYLPTSHLSVPDDGDEEFPGPRLVGLVDQQTIVGLKMDDGKKKEEGERAPLAQIVGLPDFEPAAEKILTNKAWSYYSAGATDELTLALNKSAYNAILFRPRVMIDVDEVDTRTQFLGHAVDLPVFIAPAGMAKLSHPAGEALFAKAAGEEGIIQFISTNASAKLDDIVSARTTPEQVFFMQLYVDRQRAKSEALLRRVEGLGLKAVFVTVDAAAPGKREADERGRAEIEVSSAISGGSIKSDAKGGGIGRSVGGFIDPKLNWNDIAWLRRHTDLPIGLKGIQTVEDAKRAYDMGCEAIYLSNHGGRALDGSPPALYTLLEINKFYPEIITSGKCEIYIDGGIRRGTDVVKALCLGAKGVGMGRPFMYALTYGEEGVRHAIDIVRDEVQTTMRLLGVTKLSQLGPHLVRFSATQVYRRLYFSILQLNTKAIDPLLADKPMYSREEQVQGHR</sequence>
<keyword evidence="2" id="KW-1185">Reference proteome</keyword>
<organism evidence="1 2">
    <name type="scientific">Naganishia adeliensis</name>
    <dbReference type="NCBI Taxonomy" id="92952"/>
    <lineage>
        <taxon>Eukaryota</taxon>
        <taxon>Fungi</taxon>
        <taxon>Dikarya</taxon>
        <taxon>Basidiomycota</taxon>
        <taxon>Agaricomycotina</taxon>
        <taxon>Tremellomycetes</taxon>
        <taxon>Filobasidiales</taxon>
        <taxon>Filobasidiaceae</taxon>
        <taxon>Naganishia</taxon>
    </lineage>
</organism>